<dbReference type="Gene3D" id="1.25.40.20">
    <property type="entry name" value="Ankyrin repeat-containing domain"/>
    <property type="match status" value="1"/>
</dbReference>
<evidence type="ECO:0000256" key="3">
    <source>
        <dbReference type="SAM" id="Phobius"/>
    </source>
</evidence>
<evidence type="ECO:0000259" key="4">
    <source>
        <dbReference type="SMART" id="SM00429"/>
    </source>
</evidence>
<feature type="region of interest" description="Disordered" evidence="2">
    <location>
        <begin position="260"/>
        <end position="306"/>
    </location>
</feature>
<dbReference type="SUPFAM" id="SSF48403">
    <property type="entry name" value="Ankyrin repeat"/>
    <property type="match status" value="1"/>
</dbReference>
<dbReference type="InterPro" id="IPR002909">
    <property type="entry name" value="IPT_dom"/>
</dbReference>
<protein>
    <recommendedName>
        <fullName evidence="4">IPT/TIG domain-containing protein</fullName>
    </recommendedName>
</protein>
<evidence type="ECO:0000313" key="5">
    <source>
        <dbReference type="EMBL" id="KAG2211961.1"/>
    </source>
</evidence>
<dbReference type="InterPro" id="IPR036770">
    <property type="entry name" value="Ankyrin_rpt-contain_sf"/>
</dbReference>
<dbReference type="OrthoDB" id="71307at2759"/>
<dbReference type="Gene3D" id="2.60.40.10">
    <property type="entry name" value="Immunoglobulins"/>
    <property type="match status" value="1"/>
</dbReference>
<keyword evidence="1" id="KW-0040">ANK repeat</keyword>
<proteinExistence type="predicted"/>
<dbReference type="Pfam" id="PF12796">
    <property type="entry name" value="Ank_2"/>
    <property type="match status" value="1"/>
</dbReference>
<gene>
    <name evidence="5" type="ORF">INT47_004648</name>
</gene>
<dbReference type="EMBL" id="JAEPRD010000007">
    <property type="protein sequence ID" value="KAG2211961.1"/>
    <property type="molecule type" value="Genomic_DNA"/>
</dbReference>
<dbReference type="CDD" id="cd00102">
    <property type="entry name" value="IPT"/>
    <property type="match status" value="1"/>
</dbReference>
<dbReference type="InterPro" id="IPR057962">
    <property type="entry name" value="SPT23_MGA2_DBD"/>
</dbReference>
<dbReference type="PROSITE" id="PS50297">
    <property type="entry name" value="ANK_REP_REGION"/>
    <property type="match status" value="1"/>
</dbReference>
<feature type="transmembrane region" description="Helical" evidence="3">
    <location>
        <begin position="634"/>
        <end position="654"/>
    </location>
</feature>
<evidence type="ECO:0000256" key="1">
    <source>
        <dbReference type="PROSITE-ProRule" id="PRU00023"/>
    </source>
</evidence>
<comment type="caution">
    <text evidence="5">The sequence shown here is derived from an EMBL/GenBank/DDBJ whole genome shotgun (WGS) entry which is preliminary data.</text>
</comment>
<accession>A0A8H7RIW2</accession>
<feature type="repeat" description="ANK" evidence="1">
    <location>
        <begin position="531"/>
        <end position="563"/>
    </location>
</feature>
<evidence type="ECO:0000313" key="6">
    <source>
        <dbReference type="Proteomes" id="UP000603453"/>
    </source>
</evidence>
<feature type="domain" description="IPT/TIG" evidence="4">
    <location>
        <begin position="341"/>
        <end position="425"/>
    </location>
</feature>
<keyword evidence="3" id="KW-0812">Transmembrane</keyword>
<dbReference type="InterPro" id="IPR013783">
    <property type="entry name" value="Ig-like_fold"/>
</dbReference>
<organism evidence="5 6">
    <name type="scientific">Mucor saturninus</name>
    <dbReference type="NCBI Taxonomy" id="64648"/>
    <lineage>
        <taxon>Eukaryota</taxon>
        <taxon>Fungi</taxon>
        <taxon>Fungi incertae sedis</taxon>
        <taxon>Mucoromycota</taxon>
        <taxon>Mucoromycotina</taxon>
        <taxon>Mucoromycetes</taxon>
        <taxon>Mucorales</taxon>
        <taxon>Mucorineae</taxon>
        <taxon>Mucoraceae</taxon>
        <taxon>Mucor</taxon>
    </lineage>
</organism>
<feature type="compositionally biased region" description="Basic residues" evidence="2">
    <location>
        <begin position="271"/>
        <end position="280"/>
    </location>
</feature>
<dbReference type="SMART" id="SM00248">
    <property type="entry name" value="ANK"/>
    <property type="match status" value="2"/>
</dbReference>
<dbReference type="InterPro" id="IPR014756">
    <property type="entry name" value="Ig_E-set"/>
</dbReference>
<name>A0A8H7RIW2_9FUNG</name>
<keyword evidence="6" id="KW-1185">Reference proteome</keyword>
<sequence>MPPYSPTRTLSESDLQDLLTEQVNEDYLPLFQDLTPGFEFLYSAPASPTLDSSSDTTAYCSPTMEYDQCKQYSNLQIRVLGVPTTGAKSRVETQIKLCIQLMTQDKKVMDWSYIRIGETMLARSRLRKNQPQKSDGSVTTMVSDETKILQLEAKVVCASNTDQPIRMCVGCVRRERKRAERTKDGKQKHEYVLSDKELEMERDRILLFNCSPLLNFSSGDAILPTRITCYCRHHNEKTGFRICFVMKNIDGLVVGTGISPPIMITDDHKSSKQKSNRKRSRESEDAVISRPDTPAPSRRNSISTEEDDASLEMTVLCNGEEAWPFNRRRRITLSSDTLDTLPQLDRLVPSQGPTYGGIEVTLLGSGFYQGLTCLFGEHQASTIFWNSSTMVCILPPANHTGPVVVSFKEHTLVLEGQDVAIFTYFDASDQALLELALQVVGLKMTGKLHDAKSVAMRIVQGGEQYQQQNVQQDLVQALQKSSLLNLLVTNKQGQSLLHLAVIVQNEVLVKSLVACCPLDEKAKLLNLQDVNEMTCLHFAIQSKSVDMVRLLLISGANPTLVCRFDLDVLPTIKDILDLYTSNIQRPLSRRPSKSHMMHRFHSITSSTSHHESTPPSMESDGLGFVKQKIDRRLYLFWLPVLILAIGLLGVQLIGNQPSFMKPILDALPKHRSISLSA</sequence>
<evidence type="ECO:0000256" key="2">
    <source>
        <dbReference type="SAM" id="MobiDB-lite"/>
    </source>
</evidence>
<dbReference type="Proteomes" id="UP000603453">
    <property type="component" value="Unassembled WGS sequence"/>
</dbReference>
<dbReference type="SMART" id="SM00429">
    <property type="entry name" value="IPT"/>
    <property type="match status" value="1"/>
</dbReference>
<dbReference type="Pfam" id="PF25603">
    <property type="entry name" value="SPT23_MGA2_DBD"/>
    <property type="match status" value="1"/>
</dbReference>
<dbReference type="InterPro" id="IPR002110">
    <property type="entry name" value="Ankyrin_rpt"/>
</dbReference>
<keyword evidence="3" id="KW-0472">Membrane</keyword>
<dbReference type="SUPFAM" id="SSF81296">
    <property type="entry name" value="E set domains"/>
    <property type="match status" value="1"/>
</dbReference>
<reference evidence="5" key="1">
    <citation type="submission" date="2020-12" db="EMBL/GenBank/DDBJ databases">
        <title>Metabolic potential, ecology and presence of endohyphal bacteria is reflected in genomic diversity of Mucoromycotina.</title>
        <authorList>
            <person name="Muszewska A."/>
            <person name="Okrasinska A."/>
            <person name="Steczkiewicz K."/>
            <person name="Drgas O."/>
            <person name="Orlowska M."/>
            <person name="Perlinska-Lenart U."/>
            <person name="Aleksandrzak-Piekarczyk T."/>
            <person name="Szatraj K."/>
            <person name="Zielenkiewicz U."/>
            <person name="Pilsyk S."/>
            <person name="Malc E."/>
            <person name="Mieczkowski P."/>
            <person name="Kruszewska J.S."/>
            <person name="Biernat P."/>
            <person name="Pawlowska J."/>
        </authorList>
    </citation>
    <scope>NUCLEOTIDE SEQUENCE</scope>
    <source>
        <strain evidence="5">WA0000017839</strain>
    </source>
</reference>
<dbReference type="PROSITE" id="PS50088">
    <property type="entry name" value="ANK_REPEAT"/>
    <property type="match status" value="1"/>
</dbReference>
<dbReference type="AlphaFoldDB" id="A0A8H7RIW2"/>
<keyword evidence="3" id="KW-1133">Transmembrane helix</keyword>
<dbReference type="Pfam" id="PF01833">
    <property type="entry name" value="TIG"/>
    <property type="match status" value="1"/>
</dbReference>